<comment type="caution">
    <text evidence="1">The sequence shown here is derived from an EMBL/GenBank/DDBJ whole genome shotgun (WGS) entry which is preliminary data.</text>
</comment>
<evidence type="ECO:0000313" key="1">
    <source>
        <dbReference type="EMBL" id="OAT71866.1"/>
    </source>
</evidence>
<proteinExistence type="predicted"/>
<organism evidence="1 2">
    <name type="scientific">Parageobacillus thermoglucosidasius</name>
    <name type="common">Geobacillus thermoglucosidasius</name>
    <dbReference type="NCBI Taxonomy" id="1426"/>
    <lineage>
        <taxon>Bacteria</taxon>
        <taxon>Bacillati</taxon>
        <taxon>Bacillota</taxon>
        <taxon>Bacilli</taxon>
        <taxon>Bacillales</taxon>
        <taxon>Anoxybacillaceae</taxon>
        <taxon>Parageobacillus</taxon>
    </lineage>
</organism>
<sequence length="325" mass="36456">MSIKRLQSIRGSGKRKPYQTHFKDYGFSLPPNEFPATSPVGSDILGYDVSKDNRSFYLGESSNGLTKLTDFVQVWRRSNLPYMPYPIVQVGALVIVYFNSSYKYAEYWRESTGAYLGTVQYTTGNSPLIVPNYKKDGFMINDYSYGTKTYSVVGEGFAQVGYAPYMPALFSVVPLSNGDFMVADYNRNVSRLKFDLSGTGFSVTWGSGKWTSSDYMRIDVNESLNKLYVWAGTNVYVFDLTTGSLITSFAVGIAPGASYDFDRIKVDKKGYIHIISGATYKIYNPDYTLYFNGTFPTSARVFRTDSNGNVVVAETKSAYRKLLHI</sequence>
<evidence type="ECO:0000313" key="2">
    <source>
        <dbReference type="Proteomes" id="UP000078290"/>
    </source>
</evidence>
<gene>
    <name evidence="1" type="ORF">A7K69_10675</name>
</gene>
<dbReference type="InterPro" id="IPR011042">
    <property type="entry name" value="6-blade_b-propeller_TolB-like"/>
</dbReference>
<dbReference type="Gene3D" id="2.120.10.30">
    <property type="entry name" value="TolB, C-terminal domain"/>
    <property type="match status" value="1"/>
</dbReference>
<dbReference type="SUPFAM" id="SSF101898">
    <property type="entry name" value="NHL repeat"/>
    <property type="match status" value="1"/>
</dbReference>
<protein>
    <submittedName>
        <fullName evidence="1">Uncharacterized protein</fullName>
    </submittedName>
</protein>
<dbReference type="RefSeq" id="WP_064552373.1">
    <property type="nucleotide sequence ID" value="NZ_LXMA01000038.1"/>
</dbReference>
<dbReference type="EMBL" id="LXMA01000038">
    <property type="protein sequence ID" value="OAT71866.1"/>
    <property type="molecule type" value="Genomic_DNA"/>
</dbReference>
<dbReference type="AlphaFoldDB" id="A0A1B7KP56"/>
<dbReference type="Proteomes" id="UP000078290">
    <property type="component" value="Unassembled WGS sequence"/>
</dbReference>
<accession>A0A1B7KP56</accession>
<reference evidence="2" key="1">
    <citation type="submission" date="2016-05" db="EMBL/GenBank/DDBJ databases">
        <authorList>
            <person name="Wang W."/>
            <person name="Zhu L."/>
        </authorList>
    </citation>
    <scope>NUCLEOTIDE SEQUENCE [LARGE SCALE GENOMIC DNA]</scope>
    <source>
        <strain evidence="2">W-2</strain>
    </source>
</reference>
<name>A0A1B7KP56_PARTM</name>